<dbReference type="Gene3D" id="3.90.25.10">
    <property type="entry name" value="UDP-galactose 4-epimerase, domain 1"/>
    <property type="match status" value="1"/>
</dbReference>
<dbReference type="Pfam" id="PF05368">
    <property type="entry name" value="NmrA"/>
    <property type="match status" value="1"/>
</dbReference>
<dbReference type="PANTHER" id="PTHR42748">
    <property type="entry name" value="NITROGEN METABOLITE REPRESSION PROTEIN NMRA FAMILY MEMBER"/>
    <property type="match status" value="1"/>
</dbReference>
<dbReference type="InterPro" id="IPR036291">
    <property type="entry name" value="NAD(P)-bd_dom_sf"/>
</dbReference>
<keyword evidence="2" id="KW-0521">NADP</keyword>
<dbReference type="InterPro" id="IPR008030">
    <property type="entry name" value="NmrA-like"/>
</dbReference>
<reference evidence="5" key="2">
    <citation type="submission" date="2023-06" db="EMBL/GenBank/DDBJ databases">
        <authorList>
            <consortium name="Lawrence Berkeley National Laboratory"/>
            <person name="Haridas S."/>
            <person name="Hensen N."/>
            <person name="Bonometti L."/>
            <person name="Westerberg I."/>
            <person name="Brannstrom I.O."/>
            <person name="Guillou S."/>
            <person name="Cros-Aarteil S."/>
            <person name="Calhoun S."/>
            <person name="Kuo A."/>
            <person name="Mondo S."/>
            <person name="Pangilinan J."/>
            <person name="Riley R."/>
            <person name="LaButti K."/>
            <person name="Andreopoulos B."/>
            <person name="Lipzen A."/>
            <person name="Chen C."/>
            <person name="Yanf M."/>
            <person name="Daum C."/>
            <person name="Ng V."/>
            <person name="Clum A."/>
            <person name="Steindorff A."/>
            <person name="Ohm R."/>
            <person name="Martin F."/>
            <person name="Silar P."/>
            <person name="Natvig D."/>
            <person name="Lalanne C."/>
            <person name="Gautier V."/>
            <person name="Ament-velasquez S.L."/>
            <person name="Kruys A."/>
            <person name="Hutchinson M.I."/>
            <person name="Powell A.J."/>
            <person name="Barry K."/>
            <person name="Miller A.N."/>
            <person name="Grigoriev I.V."/>
            <person name="Debuchy R."/>
            <person name="Gladieux P."/>
            <person name="Thoren M.H."/>
            <person name="Johannesson H."/>
        </authorList>
    </citation>
    <scope>NUCLEOTIDE SEQUENCE</scope>
    <source>
        <strain evidence="5">CBS 232.78</strain>
    </source>
</reference>
<accession>A0AAE0NGE5</accession>
<organism evidence="5 6">
    <name type="scientific">Podospora didyma</name>
    <dbReference type="NCBI Taxonomy" id="330526"/>
    <lineage>
        <taxon>Eukaryota</taxon>
        <taxon>Fungi</taxon>
        <taxon>Dikarya</taxon>
        <taxon>Ascomycota</taxon>
        <taxon>Pezizomycotina</taxon>
        <taxon>Sordariomycetes</taxon>
        <taxon>Sordariomycetidae</taxon>
        <taxon>Sordariales</taxon>
        <taxon>Podosporaceae</taxon>
        <taxon>Podospora</taxon>
    </lineage>
</organism>
<comment type="similarity">
    <text evidence="1">Belongs to the NmrA-type oxidoreductase family.</text>
</comment>
<dbReference type="InterPro" id="IPR051164">
    <property type="entry name" value="NmrA-like_oxidored"/>
</dbReference>
<dbReference type="EMBL" id="JAULSW010000005">
    <property type="protein sequence ID" value="KAK3380966.1"/>
    <property type="molecule type" value="Genomic_DNA"/>
</dbReference>
<proteinExistence type="inferred from homology"/>
<evidence type="ECO:0000313" key="6">
    <source>
        <dbReference type="Proteomes" id="UP001285441"/>
    </source>
</evidence>
<gene>
    <name evidence="5" type="ORF">B0H63DRAFT_474671</name>
</gene>
<evidence type="ECO:0000259" key="4">
    <source>
        <dbReference type="Pfam" id="PF05368"/>
    </source>
</evidence>
<dbReference type="Gene3D" id="3.40.50.720">
    <property type="entry name" value="NAD(P)-binding Rossmann-like Domain"/>
    <property type="match status" value="1"/>
</dbReference>
<keyword evidence="3" id="KW-0560">Oxidoreductase</keyword>
<protein>
    <recommendedName>
        <fullName evidence="4">NmrA-like domain-containing protein</fullName>
    </recommendedName>
</protein>
<dbReference type="SUPFAM" id="SSF51735">
    <property type="entry name" value="NAD(P)-binding Rossmann-fold domains"/>
    <property type="match status" value="1"/>
</dbReference>
<evidence type="ECO:0000313" key="5">
    <source>
        <dbReference type="EMBL" id="KAK3380966.1"/>
    </source>
</evidence>
<dbReference type="AlphaFoldDB" id="A0AAE0NGE5"/>
<comment type="caution">
    <text evidence="5">The sequence shown here is derived from an EMBL/GenBank/DDBJ whole genome shotgun (WGS) entry which is preliminary data.</text>
</comment>
<name>A0AAE0NGE5_9PEZI</name>
<evidence type="ECO:0000256" key="2">
    <source>
        <dbReference type="ARBA" id="ARBA00022857"/>
    </source>
</evidence>
<dbReference type="GO" id="GO:0005634">
    <property type="term" value="C:nucleus"/>
    <property type="evidence" value="ECO:0007669"/>
    <property type="project" value="TreeGrafter"/>
</dbReference>
<dbReference type="GO" id="GO:0016491">
    <property type="term" value="F:oxidoreductase activity"/>
    <property type="evidence" value="ECO:0007669"/>
    <property type="project" value="UniProtKB-KW"/>
</dbReference>
<feature type="domain" description="NmrA-like" evidence="4">
    <location>
        <begin position="7"/>
        <end position="273"/>
    </location>
</feature>
<dbReference type="Proteomes" id="UP001285441">
    <property type="component" value="Unassembled WGS sequence"/>
</dbReference>
<dbReference type="PANTHER" id="PTHR42748:SF30">
    <property type="entry name" value="NMRA-LIKE DOMAIN-CONTAINING PROTEIN"/>
    <property type="match status" value="1"/>
</dbReference>
<keyword evidence="6" id="KW-1185">Reference proteome</keyword>
<sequence length="313" mass="34146">MAPPTAFVTSATGTQGSAVARHLRSLGWSVHATSRNPSSADAQALTAIGVRVTPGSWDDEPVLESSIAGCQFLFLNLFPDLNDASRELTQAKTILRIAKATTTIQHVVYSGAFHVTALLPDYPSNHWSTPLHQSKQTIPSIIQSSGFQYWTHLQPGYFMANLLDPKVHFHFKSASETGIFAAGYLPSTLLPLIDHEDIASFVVSAFQNPEKFHGKNITFAGQLLPFEKTIELLGKAASRNLRVEYLSDAEIAQAALSGENFMPEIQKFTRRMAELVDVEESKAWGVQLGTFQAFLDREADAVKATFANVPVGA</sequence>
<evidence type="ECO:0000256" key="1">
    <source>
        <dbReference type="ARBA" id="ARBA00006328"/>
    </source>
</evidence>
<evidence type="ECO:0000256" key="3">
    <source>
        <dbReference type="ARBA" id="ARBA00023002"/>
    </source>
</evidence>
<reference evidence="5" key="1">
    <citation type="journal article" date="2023" name="Mol. Phylogenet. Evol.">
        <title>Genome-scale phylogeny and comparative genomics of the fungal order Sordariales.</title>
        <authorList>
            <person name="Hensen N."/>
            <person name="Bonometti L."/>
            <person name="Westerberg I."/>
            <person name="Brannstrom I.O."/>
            <person name="Guillou S."/>
            <person name="Cros-Aarteil S."/>
            <person name="Calhoun S."/>
            <person name="Haridas S."/>
            <person name="Kuo A."/>
            <person name="Mondo S."/>
            <person name="Pangilinan J."/>
            <person name="Riley R."/>
            <person name="LaButti K."/>
            <person name="Andreopoulos B."/>
            <person name="Lipzen A."/>
            <person name="Chen C."/>
            <person name="Yan M."/>
            <person name="Daum C."/>
            <person name="Ng V."/>
            <person name="Clum A."/>
            <person name="Steindorff A."/>
            <person name="Ohm R.A."/>
            <person name="Martin F."/>
            <person name="Silar P."/>
            <person name="Natvig D.O."/>
            <person name="Lalanne C."/>
            <person name="Gautier V."/>
            <person name="Ament-Velasquez S.L."/>
            <person name="Kruys A."/>
            <person name="Hutchinson M.I."/>
            <person name="Powell A.J."/>
            <person name="Barry K."/>
            <person name="Miller A.N."/>
            <person name="Grigoriev I.V."/>
            <person name="Debuchy R."/>
            <person name="Gladieux P."/>
            <person name="Hiltunen Thoren M."/>
            <person name="Johannesson H."/>
        </authorList>
    </citation>
    <scope>NUCLEOTIDE SEQUENCE</scope>
    <source>
        <strain evidence="5">CBS 232.78</strain>
    </source>
</reference>